<dbReference type="PANTHER" id="PTHR32552">
    <property type="entry name" value="FERRICHROME IRON RECEPTOR-RELATED"/>
    <property type="match status" value="1"/>
</dbReference>
<dbReference type="InterPro" id="IPR036942">
    <property type="entry name" value="Beta-barrel_TonB_sf"/>
</dbReference>
<evidence type="ECO:0000256" key="5">
    <source>
        <dbReference type="ARBA" id="ARBA00022692"/>
    </source>
</evidence>
<evidence type="ECO:0000256" key="3">
    <source>
        <dbReference type="ARBA" id="ARBA00022452"/>
    </source>
</evidence>
<dbReference type="SUPFAM" id="SSF49464">
    <property type="entry name" value="Carboxypeptidase regulatory domain-like"/>
    <property type="match status" value="1"/>
</dbReference>
<keyword evidence="8" id="KW-0406">Ion transport</keyword>
<dbReference type="EMBL" id="CP149822">
    <property type="protein sequence ID" value="WZN42858.1"/>
    <property type="molecule type" value="Genomic_DNA"/>
</dbReference>
<gene>
    <name evidence="17" type="ORF">WJU16_07405</name>
</gene>
<evidence type="ECO:0000256" key="8">
    <source>
        <dbReference type="ARBA" id="ARBA00023065"/>
    </source>
</evidence>
<evidence type="ECO:0000313" key="18">
    <source>
        <dbReference type="Proteomes" id="UP001485459"/>
    </source>
</evidence>
<feature type="chain" id="PRO_5046685365" evidence="14">
    <location>
        <begin position="19"/>
        <end position="790"/>
    </location>
</feature>
<keyword evidence="5 12" id="KW-0812">Transmembrane</keyword>
<keyword evidence="4" id="KW-0410">Iron transport</keyword>
<feature type="domain" description="TonB-dependent receptor plug" evidence="16">
    <location>
        <begin position="114"/>
        <end position="220"/>
    </location>
</feature>
<evidence type="ECO:0000313" key="17">
    <source>
        <dbReference type="EMBL" id="WZN42858.1"/>
    </source>
</evidence>
<dbReference type="Gene3D" id="2.40.170.20">
    <property type="entry name" value="TonB-dependent receptor, beta-barrel domain"/>
    <property type="match status" value="1"/>
</dbReference>
<keyword evidence="7" id="KW-0408">Iron</keyword>
<proteinExistence type="inferred from homology"/>
<dbReference type="RefSeq" id="WP_341837685.1">
    <property type="nucleotide sequence ID" value="NZ_CP149822.1"/>
</dbReference>
<sequence length="790" mass="88380">MKHLLLFALLCCSTAALAQRSLSGQTSDARTGQPLPGATISVLNGPSVISDANGKFTIPLPKHSAIIVQASFIGYASIIDTLAKGTDNIRFALTETGLFVKPVEVTSLRAGANAPFTKSDMRREDIAKQNLGQDLPLLLNQLTSVTTSSDAGAGIGYTGMRVRGSDITRINVTVNGIPVNDAESQGTFFVNMPDFASSVSSIQLQRGVGTSTNGAGAFGASLNLSTNEFRDKAYGEINASYGSFDSWKTTVSAGSGLINNHFTVDARLSKISSNGYIDRASSDLKSFYTSFAYIANKSSLRFNVFSGKEKTYQAWTGATDEEIKAYGRTYNPNGKMDKGGFYDNETDNYQQDHYQLLFNHAFRPNLHFNAALHYTRGRGYYENWREDDYYADYGITGPVRDGNPLETTDLVRQLWLDNHFYGGVFSLRHDLEKFTYTLGGGWSKYDGKHYGKVIFDENGGFAKDYKWYNLTAFKTDYNIYWKGEYAVTEKLKLFADMQYRHVSYELNGFRKNQDIRQHKKYDFFNPKGGVTFMIDDKQHIYASYAIGNKEPNRDDFEVGLTAPPKHETLRNVEAGYVWRRSNASVSANVYYMNYRNQLVLTGRINDVGAYERVNIPESYRLGLEVEGQYTPVSWFTVQANAALSRNRIMDYTEYLDDWDNGGQKPQSYSDNEISFSPSFVGNATLTFRPFDGFSADVVQKVVGPQHLDNSGDKARRLDSYAVTDLRLNYTVPQRFFRGLGLQFIAYNLTDRKYAPNGYTYGYLEGGSIKSINTYFPMAGINFMAGVKIGL</sequence>
<keyword evidence="6 14" id="KW-0732">Signal</keyword>
<dbReference type="Pfam" id="PF07715">
    <property type="entry name" value="Plug"/>
    <property type="match status" value="1"/>
</dbReference>
<evidence type="ECO:0000256" key="9">
    <source>
        <dbReference type="ARBA" id="ARBA00023077"/>
    </source>
</evidence>
<reference evidence="18" key="1">
    <citation type="submission" date="2024-03" db="EMBL/GenBank/DDBJ databases">
        <title>Chitinophaga horti sp. nov., isolated from garden soil.</title>
        <authorList>
            <person name="Lee D.S."/>
            <person name="Han D.M."/>
            <person name="Baek J.H."/>
            <person name="Choi D.G."/>
            <person name="Jeon J.H."/>
            <person name="Jeon C.O."/>
        </authorList>
    </citation>
    <scope>NUCLEOTIDE SEQUENCE [LARGE SCALE GENOMIC DNA]</scope>
    <source>
        <strain evidence="18">GPA1</strain>
    </source>
</reference>
<evidence type="ECO:0000256" key="2">
    <source>
        <dbReference type="ARBA" id="ARBA00022448"/>
    </source>
</evidence>
<dbReference type="InterPro" id="IPR037066">
    <property type="entry name" value="Plug_dom_sf"/>
</dbReference>
<keyword evidence="18" id="KW-1185">Reference proteome</keyword>
<feature type="signal peptide" evidence="14">
    <location>
        <begin position="1"/>
        <end position="18"/>
    </location>
</feature>
<evidence type="ECO:0000256" key="1">
    <source>
        <dbReference type="ARBA" id="ARBA00004571"/>
    </source>
</evidence>
<keyword evidence="9 13" id="KW-0798">TonB box</keyword>
<evidence type="ECO:0000259" key="16">
    <source>
        <dbReference type="Pfam" id="PF07715"/>
    </source>
</evidence>
<dbReference type="Proteomes" id="UP001485459">
    <property type="component" value="Chromosome"/>
</dbReference>
<evidence type="ECO:0000256" key="14">
    <source>
        <dbReference type="SAM" id="SignalP"/>
    </source>
</evidence>
<keyword evidence="2 12" id="KW-0813">Transport</keyword>
<dbReference type="Pfam" id="PF00593">
    <property type="entry name" value="TonB_dep_Rec_b-barrel"/>
    <property type="match status" value="1"/>
</dbReference>
<dbReference type="InterPro" id="IPR039426">
    <property type="entry name" value="TonB-dep_rcpt-like"/>
</dbReference>
<evidence type="ECO:0000259" key="15">
    <source>
        <dbReference type="Pfam" id="PF00593"/>
    </source>
</evidence>
<evidence type="ECO:0000256" key="7">
    <source>
        <dbReference type="ARBA" id="ARBA00023004"/>
    </source>
</evidence>
<evidence type="ECO:0000256" key="4">
    <source>
        <dbReference type="ARBA" id="ARBA00022496"/>
    </source>
</evidence>
<keyword evidence="11 12" id="KW-0998">Cell outer membrane</keyword>
<protein>
    <submittedName>
        <fullName evidence="17">TonB-dependent receptor</fullName>
    </submittedName>
</protein>
<dbReference type="SUPFAM" id="SSF56935">
    <property type="entry name" value="Porins"/>
    <property type="match status" value="1"/>
</dbReference>
<evidence type="ECO:0000256" key="12">
    <source>
        <dbReference type="PROSITE-ProRule" id="PRU01360"/>
    </source>
</evidence>
<dbReference type="InterPro" id="IPR000531">
    <property type="entry name" value="Beta-barrel_TonB"/>
</dbReference>
<dbReference type="Pfam" id="PF13715">
    <property type="entry name" value="CarbopepD_reg_2"/>
    <property type="match status" value="1"/>
</dbReference>
<keyword evidence="17" id="KW-0675">Receptor</keyword>
<comment type="subcellular location">
    <subcellularLocation>
        <location evidence="1 12">Cell outer membrane</location>
        <topology evidence="1 12">Multi-pass membrane protein</topology>
    </subcellularLocation>
</comment>
<organism evidence="17 18">
    <name type="scientific">Chitinophaga pollutisoli</name>
    <dbReference type="NCBI Taxonomy" id="3133966"/>
    <lineage>
        <taxon>Bacteria</taxon>
        <taxon>Pseudomonadati</taxon>
        <taxon>Bacteroidota</taxon>
        <taxon>Chitinophagia</taxon>
        <taxon>Chitinophagales</taxon>
        <taxon>Chitinophagaceae</taxon>
        <taxon>Chitinophaga</taxon>
    </lineage>
</organism>
<keyword evidence="3 12" id="KW-1134">Transmembrane beta strand</keyword>
<feature type="domain" description="TonB-dependent receptor-like beta-barrel" evidence="15">
    <location>
        <begin position="301"/>
        <end position="748"/>
    </location>
</feature>
<keyword evidence="10 12" id="KW-0472">Membrane</keyword>
<evidence type="ECO:0000256" key="10">
    <source>
        <dbReference type="ARBA" id="ARBA00023136"/>
    </source>
</evidence>
<accession>A0ABZ2YTQ8</accession>
<name>A0ABZ2YTQ8_9BACT</name>
<dbReference type="Gene3D" id="2.60.40.1120">
    <property type="entry name" value="Carboxypeptidase-like, regulatory domain"/>
    <property type="match status" value="1"/>
</dbReference>
<evidence type="ECO:0000256" key="11">
    <source>
        <dbReference type="ARBA" id="ARBA00023237"/>
    </source>
</evidence>
<dbReference type="PROSITE" id="PS52016">
    <property type="entry name" value="TONB_DEPENDENT_REC_3"/>
    <property type="match status" value="1"/>
</dbReference>
<comment type="similarity">
    <text evidence="12 13">Belongs to the TonB-dependent receptor family.</text>
</comment>
<dbReference type="Gene3D" id="2.170.130.10">
    <property type="entry name" value="TonB-dependent receptor, plug domain"/>
    <property type="match status" value="1"/>
</dbReference>
<evidence type="ECO:0000256" key="13">
    <source>
        <dbReference type="RuleBase" id="RU003357"/>
    </source>
</evidence>
<dbReference type="PANTHER" id="PTHR32552:SF68">
    <property type="entry name" value="FERRICHROME OUTER MEMBRANE TRANSPORTER_PHAGE RECEPTOR"/>
    <property type="match status" value="1"/>
</dbReference>
<dbReference type="InterPro" id="IPR012910">
    <property type="entry name" value="Plug_dom"/>
</dbReference>
<evidence type="ECO:0000256" key="6">
    <source>
        <dbReference type="ARBA" id="ARBA00022729"/>
    </source>
</evidence>
<dbReference type="InterPro" id="IPR008969">
    <property type="entry name" value="CarboxyPept-like_regulatory"/>
</dbReference>